<feature type="transmembrane region" description="Helical" evidence="2">
    <location>
        <begin position="30"/>
        <end position="51"/>
    </location>
</feature>
<evidence type="ECO:0000259" key="3">
    <source>
        <dbReference type="Pfam" id="PF26057"/>
    </source>
</evidence>
<dbReference type="InterPro" id="IPR052694">
    <property type="entry name" value="Mt_uS3-like"/>
</dbReference>
<proteinExistence type="predicted"/>
<feature type="region of interest" description="Disordered" evidence="1">
    <location>
        <begin position="131"/>
        <end position="151"/>
    </location>
</feature>
<dbReference type="AlphaFoldDB" id="R4IUS1"/>
<feature type="transmembrane region" description="Helical" evidence="2">
    <location>
        <begin position="7"/>
        <end position="24"/>
    </location>
</feature>
<evidence type="ECO:0000313" key="4">
    <source>
        <dbReference type="EMBL" id="AGC78839.1"/>
    </source>
</evidence>
<sequence>MSEFAPICIYLVISLLVSLILLGLPRLFHLFYSFLIIIPLLGVFYSLCMKLGSIDLFHSLLFKIGLSLGSRVLSYAFFKLGLAGGLAWVLLFVLRALFSADGGVSIGNGMMPHGAAESTNSDLFTYTSDLVEDSGSSGRSRSTSTVNQPLPGEQAMPPALPVMQEAANQAAPVPYPYPHDEIIGGDSVESIQRRLLGGSPSPSAHLIQMARIQAEDLFEVKVDICQVMAGLHPGGDWMGRGARALDNPRTFTGEDSLENLARLRDGVVSGDATTITTLKQRMLWRRSGGDTESHA</sequence>
<name>R4IUS1_VICFA</name>
<dbReference type="PANTHER" id="PTHR35289">
    <property type="entry name" value="TRANSMEMBRANE PROTEIN"/>
    <property type="match status" value="1"/>
</dbReference>
<dbReference type="PANTHER" id="PTHR35289:SF1">
    <property type="entry name" value="ATP SYNTHASE 9 MITOCHONDRIAL-RELATED"/>
    <property type="match status" value="1"/>
</dbReference>
<keyword evidence="2" id="KW-1133">Transmembrane helix</keyword>
<keyword evidence="4" id="KW-0496">Mitochondrion</keyword>
<geneLocation type="mitochondrion" evidence="4"/>
<feature type="compositionally biased region" description="Low complexity" evidence="1">
    <location>
        <begin position="134"/>
        <end position="145"/>
    </location>
</feature>
<protein>
    <recommendedName>
        <fullName evidence="3">DUF8018 domain-containing protein</fullName>
    </recommendedName>
</protein>
<keyword evidence="2" id="KW-0812">Transmembrane</keyword>
<evidence type="ECO:0000256" key="2">
    <source>
        <dbReference type="SAM" id="Phobius"/>
    </source>
</evidence>
<organism evidence="4">
    <name type="scientific">Vicia faba</name>
    <name type="common">Broad bean</name>
    <name type="synonym">Faba vulgaris</name>
    <dbReference type="NCBI Taxonomy" id="3906"/>
    <lineage>
        <taxon>Eukaryota</taxon>
        <taxon>Viridiplantae</taxon>
        <taxon>Streptophyta</taxon>
        <taxon>Embryophyta</taxon>
        <taxon>Tracheophyta</taxon>
        <taxon>Spermatophyta</taxon>
        <taxon>Magnoliopsida</taxon>
        <taxon>eudicotyledons</taxon>
        <taxon>Gunneridae</taxon>
        <taxon>Pentapetalae</taxon>
        <taxon>rosids</taxon>
        <taxon>fabids</taxon>
        <taxon>Fabales</taxon>
        <taxon>Fabaceae</taxon>
        <taxon>Papilionoideae</taxon>
        <taxon>50 kb inversion clade</taxon>
        <taxon>NPAAA clade</taxon>
        <taxon>Hologalegina</taxon>
        <taxon>IRL clade</taxon>
        <taxon>Fabeae</taxon>
        <taxon>Vicia</taxon>
    </lineage>
</organism>
<dbReference type="InterPro" id="IPR058331">
    <property type="entry name" value="DUF8018"/>
</dbReference>
<reference evidence="4" key="1">
    <citation type="journal article" date="2013" name="Front. Plant Sci.">
        <title>Mitochondrial Genome Sequence of the Legume Vicia faba.</title>
        <authorList>
            <person name="Negruk V."/>
        </authorList>
    </citation>
    <scope>NUCLEOTIDE SEQUENCE</scope>
</reference>
<dbReference type="EMBL" id="KC189947">
    <property type="protein sequence ID" value="AGC78839.1"/>
    <property type="molecule type" value="Genomic_DNA"/>
</dbReference>
<dbReference type="Pfam" id="PF26057">
    <property type="entry name" value="DUF8018"/>
    <property type="match status" value="1"/>
</dbReference>
<feature type="transmembrane region" description="Helical" evidence="2">
    <location>
        <begin position="72"/>
        <end position="98"/>
    </location>
</feature>
<feature type="domain" description="DUF8018" evidence="3">
    <location>
        <begin position="180"/>
        <end position="281"/>
    </location>
</feature>
<accession>R4IUS1</accession>
<keyword evidence="2" id="KW-0472">Membrane</keyword>
<evidence type="ECO:0000256" key="1">
    <source>
        <dbReference type="SAM" id="MobiDB-lite"/>
    </source>
</evidence>